<keyword evidence="2" id="KW-1185">Reference proteome</keyword>
<accession>A0A699YD15</accession>
<evidence type="ECO:0000313" key="1">
    <source>
        <dbReference type="EMBL" id="GFH07977.1"/>
    </source>
</evidence>
<dbReference type="EMBL" id="BLLF01000129">
    <property type="protein sequence ID" value="GFH07977.1"/>
    <property type="molecule type" value="Genomic_DNA"/>
</dbReference>
<dbReference type="Proteomes" id="UP000485058">
    <property type="component" value="Unassembled WGS sequence"/>
</dbReference>
<comment type="caution">
    <text evidence="1">The sequence shown here is derived from an EMBL/GenBank/DDBJ whole genome shotgun (WGS) entry which is preliminary data.</text>
</comment>
<proteinExistence type="predicted"/>
<protein>
    <submittedName>
        <fullName evidence="1">Uncharacterized protein</fullName>
    </submittedName>
</protein>
<reference evidence="1 2" key="1">
    <citation type="submission" date="2020-02" db="EMBL/GenBank/DDBJ databases">
        <title>Draft genome sequence of Haematococcus lacustris strain NIES-144.</title>
        <authorList>
            <person name="Morimoto D."/>
            <person name="Nakagawa S."/>
            <person name="Yoshida T."/>
            <person name="Sawayama S."/>
        </authorList>
    </citation>
    <scope>NUCLEOTIDE SEQUENCE [LARGE SCALE GENOMIC DNA]</scope>
    <source>
        <strain evidence="1 2">NIES-144</strain>
    </source>
</reference>
<organism evidence="1 2">
    <name type="scientific">Haematococcus lacustris</name>
    <name type="common">Green alga</name>
    <name type="synonym">Haematococcus pluvialis</name>
    <dbReference type="NCBI Taxonomy" id="44745"/>
    <lineage>
        <taxon>Eukaryota</taxon>
        <taxon>Viridiplantae</taxon>
        <taxon>Chlorophyta</taxon>
        <taxon>core chlorophytes</taxon>
        <taxon>Chlorophyceae</taxon>
        <taxon>CS clade</taxon>
        <taxon>Chlamydomonadales</taxon>
        <taxon>Haematococcaceae</taxon>
        <taxon>Haematococcus</taxon>
    </lineage>
</organism>
<gene>
    <name evidence="1" type="ORF">HaLaN_02869</name>
</gene>
<sequence length="238" mass="25970">MRRYGSAVLATRNSQMKRLKAIESGELRDGVLPLGITYDALTRANDRELSAMFKRVVEQMGSQLLSASQVSWPTGSSAGQQHAAAGTATVPATADSQWSPAFVQFMHGQAEAFKLALLIRPDLTLLSGRNASELDGKGYESASLAAPHVWTDAVQQVNLSPGQARSCWVLAQLYSQWCRRLMVQRAQLTQQMAQLLSLPRYGQMGSDPLFNSRLDVTLSEAELVSKLNANVAKERCGD</sequence>
<name>A0A699YD15_HAELA</name>
<evidence type="ECO:0000313" key="2">
    <source>
        <dbReference type="Proteomes" id="UP000485058"/>
    </source>
</evidence>
<dbReference type="AlphaFoldDB" id="A0A699YD15"/>